<dbReference type="AlphaFoldDB" id="A0A1G7L119"/>
<sequence>MRAQDAPTAEQPTIRLNGVALQPDPAGVLLWPARRTLIVADLHLEKGSNYTRHGAGPLPPHDSTATLDRLAAALDRHRPDTVICLGDSFHDPGGPQRLDAAEGERLRALTARAHWIWIAGNHDPDPSPAFGGEVMQEHCAGGLVFRHIARTDALPAGEVSGHYHPKAKVRVRGRTLRRSCFVHDGRRLVLPAFGAYTGGLNVRDPAFQSLFAARFRVHVLGTQSVYGFSGDRLLS</sequence>
<evidence type="ECO:0000313" key="2">
    <source>
        <dbReference type="EMBL" id="SDF42780.1"/>
    </source>
</evidence>
<keyword evidence="3" id="KW-1185">Reference proteome</keyword>
<dbReference type="PANTHER" id="PTHR39323:SF1">
    <property type="entry name" value="BLR1149 PROTEIN"/>
    <property type="match status" value="1"/>
</dbReference>
<dbReference type="PANTHER" id="PTHR39323">
    <property type="entry name" value="BLR1149 PROTEIN"/>
    <property type="match status" value="1"/>
</dbReference>
<protein>
    <submittedName>
        <fullName evidence="2">Putative phosphoesterase</fullName>
    </submittedName>
</protein>
<name>A0A1G7L119_9PROT</name>
<dbReference type="PIRSF" id="PIRSF000887">
    <property type="entry name" value="Pesterase_MJ0037"/>
    <property type="match status" value="1"/>
</dbReference>
<organism evidence="2 3">
    <name type="scientific">Limimonas halophila</name>
    <dbReference type="NCBI Taxonomy" id="1082479"/>
    <lineage>
        <taxon>Bacteria</taxon>
        <taxon>Pseudomonadati</taxon>
        <taxon>Pseudomonadota</taxon>
        <taxon>Alphaproteobacteria</taxon>
        <taxon>Rhodospirillales</taxon>
        <taxon>Rhodovibrionaceae</taxon>
        <taxon>Limimonas</taxon>
    </lineage>
</organism>
<dbReference type="NCBIfam" id="TIGR04123">
    <property type="entry name" value="P_estr_lig_assc"/>
    <property type="match status" value="1"/>
</dbReference>
<feature type="domain" description="Calcineurin-like phosphoesterase" evidence="1">
    <location>
        <begin position="35"/>
        <end position="130"/>
    </location>
</feature>
<dbReference type="Pfam" id="PF00149">
    <property type="entry name" value="Metallophos"/>
    <property type="match status" value="1"/>
</dbReference>
<evidence type="ECO:0000259" key="1">
    <source>
        <dbReference type="Pfam" id="PF00149"/>
    </source>
</evidence>
<dbReference type="SUPFAM" id="SSF56300">
    <property type="entry name" value="Metallo-dependent phosphatases"/>
    <property type="match status" value="1"/>
</dbReference>
<dbReference type="InterPro" id="IPR029052">
    <property type="entry name" value="Metallo-depent_PP-like"/>
</dbReference>
<gene>
    <name evidence="2" type="ORF">SAMN05216241_10164</name>
</gene>
<dbReference type="RefSeq" id="WP_245659391.1">
    <property type="nucleotide sequence ID" value="NZ_FNCE01000001.1"/>
</dbReference>
<dbReference type="Gene3D" id="3.60.21.10">
    <property type="match status" value="1"/>
</dbReference>
<reference evidence="2 3" key="1">
    <citation type="submission" date="2016-10" db="EMBL/GenBank/DDBJ databases">
        <authorList>
            <person name="de Groot N.N."/>
        </authorList>
    </citation>
    <scope>NUCLEOTIDE SEQUENCE [LARGE SCALE GENOMIC DNA]</scope>
    <source>
        <strain evidence="2 3">DSM 25584</strain>
    </source>
</reference>
<accession>A0A1G7L119</accession>
<dbReference type="Proteomes" id="UP000199415">
    <property type="component" value="Unassembled WGS sequence"/>
</dbReference>
<proteinExistence type="predicted"/>
<dbReference type="STRING" id="1082479.SAMN05216241_10164"/>
<dbReference type="EMBL" id="FNCE01000001">
    <property type="protein sequence ID" value="SDF42780.1"/>
    <property type="molecule type" value="Genomic_DNA"/>
</dbReference>
<dbReference type="GO" id="GO:0016787">
    <property type="term" value="F:hydrolase activity"/>
    <property type="evidence" value="ECO:0007669"/>
    <property type="project" value="InterPro"/>
</dbReference>
<dbReference type="InterPro" id="IPR024173">
    <property type="entry name" value="Pesterase_MJ0037-like"/>
</dbReference>
<dbReference type="InterPro" id="IPR026336">
    <property type="entry name" value="PdeM-like"/>
</dbReference>
<evidence type="ECO:0000313" key="3">
    <source>
        <dbReference type="Proteomes" id="UP000199415"/>
    </source>
</evidence>
<dbReference type="InterPro" id="IPR004843">
    <property type="entry name" value="Calcineurin-like_PHP"/>
</dbReference>